<feature type="region of interest" description="Disordered" evidence="1">
    <location>
        <begin position="73"/>
        <end position="115"/>
    </location>
</feature>
<dbReference type="InterPro" id="IPR022183">
    <property type="entry name" value="DUF3710"/>
</dbReference>
<dbReference type="EMBL" id="CP141261">
    <property type="protein sequence ID" value="WRL67054.1"/>
    <property type="molecule type" value="Genomic_DNA"/>
</dbReference>
<feature type="compositionally biased region" description="Basic residues" evidence="1">
    <location>
        <begin position="93"/>
        <end position="110"/>
    </location>
</feature>
<dbReference type="Pfam" id="PF12502">
    <property type="entry name" value="DUF3710"/>
    <property type="match status" value="1"/>
</dbReference>
<sequence length="135" mass="14674">MGTIVTVPPAQPGQQAPAQPVRRAARFLGVDGPRWFLRGLITGPAAESAENAAVLESVFRDIVVVRGRSRCPSASSCRWRCRPRRPLSSPGSSRRRAGRPPANLRRHRRRPADPLVAGLAGRRRCSAGVRRTLGP</sequence>
<dbReference type="Proteomes" id="UP001324287">
    <property type="component" value="Chromosome"/>
</dbReference>
<evidence type="ECO:0000313" key="2">
    <source>
        <dbReference type="EMBL" id="WRL67054.1"/>
    </source>
</evidence>
<keyword evidence="3" id="KW-1185">Reference proteome</keyword>
<protein>
    <submittedName>
        <fullName evidence="2">DUF3710 domain-containing protein</fullName>
    </submittedName>
</protein>
<gene>
    <name evidence="2" type="ORF">U6N30_18200</name>
</gene>
<evidence type="ECO:0000313" key="3">
    <source>
        <dbReference type="Proteomes" id="UP001324287"/>
    </source>
</evidence>
<organism evidence="2 3">
    <name type="scientific">Blastococcus brunescens</name>
    <dbReference type="NCBI Taxonomy" id="1564165"/>
    <lineage>
        <taxon>Bacteria</taxon>
        <taxon>Bacillati</taxon>
        <taxon>Actinomycetota</taxon>
        <taxon>Actinomycetes</taxon>
        <taxon>Geodermatophilales</taxon>
        <taxon>Geodermatophilaceae</taxon>
        <taxon>Blastococcus</taxon>
    </lineage>
</organism>
<proteinExistence type="predicted"/>
<name>A0ABZ1BBK3_9ACTN</name>
<evidence type="ECO:0000256" key="1">
    <source>
        <dbReference type="SAM" id="MobiDB-lite"/>
    </source>
</evidence>
<accession>A0ABZ1BBK3</accession>
<reference evidence="2 3" key="1">
    <citation type="submission" date="2023-12" db="EMBL/GenBank/DDBJ databases">
        <title>Blastococcus brunescens sp. nov., an actonobacterium isolated from sandstone collected in sahara desert.</title>
        <authorList>
            <person name="Gtari M."/>
            <person name="Ghodhbane F."/>
        </authorList>
    </citation>
    <scope>NUCLEOTIDE SEQUENCE [LARGE SCALE GENOMIC DNA]</scope>
    <source>
        <strain evidence="2 3">BMG 8361</strain>
    </source>
</reference>